<dbReference type="Proteomes" id="UP001161247">
    <property type="component" value="Chromosome 8"/>
</dbReference>
<gene>
    <name evidence="1" type="ORF">OLC1_LOCUS22172</name>
</gene>
<accession>A0AAV1E7P1</accession>
<dbReference type="EMBL" id="OX459125">
    <property type="protein sequence ID" value="CAI9115702.1"/>
    <property type="molecule type" value="Genomic_DNA"/>
</dbReference>
<reference evidence="1" key="1">
    <citation type="submission" date="2023-03" db="EMBL/GenBank/DDBJ databases">
        <authorList>
            <person name="Julca I."/>
        </authorList>
    </citation>
    <scope>NUCLEOTIDE SEQUENCE</scope>
</reference>
<dbReference type="AlphaFoldDB" id="A0AAV1E7P1"/>
<sequence>MERCRRHMTDSPGCDFCGAAQETILHALRDCPAAAQIWYRLVRHHMRSWFFSLQLLDWVLKNVKWRGAGLRDDWSCYFGVTVWRLWSWRYGRLFKGSDGGAMARVRDIETFVDKVHQSTVHEKQMGKRS</sequence>
<protein>
    <submittedName>
        <fullName evidence="1">OLC1v1016679C1</fullName>
    </submittedName>
</protein>
<proteinExistence type="predicted"/>
<evidence type="ECO:0000313" key="1">
    <source>
        <dbReference type="EMBL" id="CAI9115702.1"/>
    </source>
</evidence>
<organism evidence="1 2">
    <name type="scientific">Oldenlandia corymbosa var. corymbosa</name>
    <dbReference type="NCBI Taxonomy" id="529605"/>
    <lineage>
        <taxon>Eukaryota</taxon>
        <taxon>Viridiplantae</taxon>
        <taxon>Streptophyta</taxon>
        <taxon>Embryophyta</taxon>
        <taxon>Tracheophyta</taxon>
        <taxon>Spermatophyta</taxon>
        <taxon>Magnoliopsida</taxon>
        <taxon>eudicotyledons</taxon>
        <taxon>Gunneridae</taxon>
        <taxon>Pentapetalae</taxon>
        <taxon>asterids</taxon>
        <taxon>lamiids</taxon>
        <taxon>Gentianales</taxon>
        <taxon>Rubiaceae</taxon>
        <taxon>Rubioideae</taxon>
        <taxon>Spermacoceae</taxon>
        <taxon>Hedyotis-Oldenlandia complex</taxon>
        <taxon>Oldenlandia</taxon>
    </lineage>
</organism>
<name>A0AAV1E7P1_OLDCO</name>
<keyword evidence="2" id="KW-1185">Reference proteome</keyword>
<evidence type="ECO:0000313" key="2">
    <source>
        <dbReference type="Proteomes" id="UP001161247"/>
    </source>
</evidence>